<evidence type="ECO:0000313" key="7">
    <source>
        <dbReference type="EMBL" id="ETO33541.1"/>
    </source>
</evidence>
<protein>
    <recommendedName>
        <fullName evidence="6">DUF202 domain-containing protein</fullName>
    </recommendedName>
</protein>
<keyword evidence="4 5" id="KW-0472">Membrane</keyword>
<keyword evidence="3 5" id="KW-1133">Transmembrane helix</keyword>
<evidence type="ECO:0000259" key="6">
    <source>
        <dbReference type="Pfam" id="PF02656"/>
    </source>
</evidence>
<proteinExistence type="predicted"/>
<organism evidence="7 8">
    <name type="scientific">Reticulomyxa filosa</name>
    <dbReference type="NCBI Taxonomy" id="46433"/>
    <lineage>
        <taxon>Eukaryota</taxon>
        <taxon>Sar</taxon>
        <taxon>Rhizaria</taxon>
        <taxon>Retaria</taxon>
        <taxon>Foraminifera</taxon>
        <taxon>Monothalamids</taxon>
        <taxon>Reticulomyxidae</taxon>
        <taxon>Reticulomyxa</taxon>
    </lineage>
</organism>
<evidence type="ECO:0000256" key="3">
    <source>
        <dbReference type="ARBA" id="ARBA00022989"/>
    </source>
</evidence>
<evidence type="ECO:0000256" key="4">
    <source>
        <dbReference type="ARBA" id="ARBA00023136"/>
    </source>
</evidence>
<reference evidence="7 8" key="1">
    <citation type="journal article" date="2013" name="Curr. Biol.">
        <title>The Genome of the Foraminiferan Reticulomyxa filosa.</title>
        <authorList>
            <person name="Glockner G."/>
            <person name="Hulsmann N."/>
            <person name="Schleicher M."/>
            <person name="Noegel A.A."/>
            <person name="Eichinger L."/>
            <person name="Gallinger C."/>
            <person name="Pawlowski J."/>
            <person name="Sierra R."/>
            <person name="Euteneuer U."/>
            <person name="Pillet L."/>
            <person name="Moustafa A."/>
            <person name="Platzer M."/>
            <person name="Groth M."/>
            <person name="Szafranski K."/>
            <person name="Schliwa M."/>
        </authorList>
    </citation>
    <scope>NUCLEOTIDE SEQUENCE [LARGE SCALE GENOMIC DNA]</scope>
</reference>
<feature type="transmembrane region" description="Helical" evidence="5">
    <location>
        <begin position="126"/>
        <end position="144"/>
    </location>
</feature>
<dbReference type="InterPro" id="IPR042267">
    <property type="entry name" value="VTC_sf"/>
</dbReference>
<dbReference type="Pfam" id="PF02656">
    <property type="entry name" value="DUF202"/>
    <property type="match status" value="1"/>
</dbReference>
<gene>
    <name evidence="7" type="ORF">RFI_03564</name>
</gene>
<comment type="caution">
    <text evidence="7">The sequence shown here is derived from an EMBL/GenBank/DDBJ whole genome shotgun (WGS) entry which is preliminary data.</text>
</comment>
<name>X6P5Q8_RETFI</name>
<dbReference type="Proteomes" id="UP000023152">
    <property type="component" value="Unassembled WGS sequence"/>
</dbReference>
<sequence>MKELTLPDWILDMQQAGLIIEVERFSKFCTGAAMVNLHVSIRRVPSWVAAIKTVLEIELASKGKDWAEVEKIPQQEIVAEKSATRTQQIEPREYMSNERTLLKWVRMCFLALFVGMALLGFQHEPVTGVLLTAASLIVLFRAYFVEFSPLILLFIYLFLFICLFGIDTNNLYFLNNK</sequence>
<dbReference type="EMBL" id="ASPP01003314">
    <property type="protein sequence ID" value="ETO33541.1"/>
    <property type="molecule type" value="Genomic_DNA"/>
</dbReference>
<dbReference type="InterPro" id="IPR003807">
    <property type="entry name" value="DUF202"/>
</dbReference>
<evidence type="ECO:0000256" key="1">
    <source>
        <dbReference type="ARBA" id="ARBA00004127"/>
    </source>
</evidence>
<dbReference type="InterPro" id="IPR051572">
    <property type="entry name" value="VTC_Complex_Subunit"/>
</dbReference>
<evidence type="ECO:0000256" key="2">
    <source>
        <dbReference type="ARBA" id="ARBA00022692"/>
    </source>
</evidence>
<dbReference type="OrthoDB" id="6493944at2759"/>
<dbReference type="PANTHER" id="PTHR46140:SF1">
    <property type="entry name" value="VACUOLAR TRANSPORTER CHAPERONE COMPLEX SUBUNIT 4-RELATED"/>
    <property type="match status" value="1"/>
</dbReference>
<keyword evidence="2 5" id="KW-0812">Transmembrane</keyword>
<evidence type="ECO:0000313" key="8">
    <source>
        <dbReference type="Proteomes" id="UP000023152"/>
    </source>
</evidence>
<comment type="subcellular location">
    <subcellularLocation>
        <location evidence="1">Endomembrane system</location>
        <topology evidence="1">Multi-pass membrane protein</topology>
    </subcellularLocation>
</comment>
<dbReference type="PANTHER" id="PTHR46140">
    <property type="entry name" value="VACUOLAR TRANSPORTER CHAPERONE 1-RELATED"/>
    <property type="match status" value="1"/>
</dbReference>
<dbReference type="Gene3D" id="3.20.100.30">
    <property type="entry name" value="VTC, catalytic tunnel domain"/>
    <property type="match status" value="1"/>
</dbReference>
<dbReference type="GO" id="GO:0012505">
    <property type="term" value="C:endomembrane system"/>
    <property type="evidence" value="ECO:0007669"/>
    <property type="project" value="UniProtKB-SubCell"/>
</dbReference>
<feature type="transmembrane region" description="Helical" evidence="5">
    <location>
        <begin position="101"/>
        <end position="120"/>
    </location>
</feature>
<evidence type="ECO:0000256" key="5">
    <source>
        <dbReference type="SAM" id="Phobius"/>
    </source>
</evidence>
<keyword evidence="8" id="KW-1185">Reference proteome</keyword>
<feature type="domain" description="DUF202" evidence="6">
    <location>
        <begin position="92"/>
        <end position="143"/>
    </location>
</feature>
<feature type="transmembrane region" description="Helical" evidence="5">
    <location>
        <begin position="151"/>
        <end position="174"/>
    </location>
</feature>
<accession>X6P5Q8</accession>
<dbReference type="AlphaFoldDB" id="X6P5Q8"/>